<accession>A0AAD4DQI4</accession>
<gene>
    <name evidence="1" type="ORF">F5891DRAFT_1201170</name>
</gene>
<evidence type="ECO:0000313" key="2">
    <source>
        <dbReference type="Proteomes" id="UP001195769"/>
    </source>
</evidence>
<reference evidence="1" key="1">
    <citation type="journal article" date="2020" name="New Phytol.">
        <title>Comparative genomics reveals dynamic genome evolution in host specialist ectomycorrhizal fungi.</title>
        <authorList>
            <person name="Lofgren L.A."/>
            <person name="Nguyen N.H."/>
            <person name="Vilgalys R."/>
            <person name="Ruytinx J."/>
            <person name="Liao H.L."/>
            <person name="Branco S."/>
            <person name="Kuo A."/>
            <person name="LaButti K."/>
            <person name="Lipzen A."/>
            <person name="Andreopoulos W."/>
            <person name="Pangilinan J."/>
            <person name="Riley R."/>
            <person name="Hundley H."/>
            <person name="Na H."/>
            <person name="Barry K."/>
            <person name="Grigoriev I.V."/>
            <person name="Stajich J.E."/>
            <person name="Kennedy P.G."/>
        </authorList>
    </citation>
    <scope>NUCLEOTIDE SEQUENCE</scope>
    <source>
        <strain evidence="1">FC203</strain>
    </source>
</reference>
<keyword evidence="2" id="KW-1185">Reference proteome</keyword>
<evidence type="ECO:0000313" key="1">
    <source>
        <dbReference type="EMBL" id="KAG1886337.1"/>
    </source>
</evidence>
<proteinExistence type="predicted"/>
<dbReference type="Proteomes" id="UP001195769">
    <property type="component" value="Unassembled WGS sequence"/>
</dbReference>
<protein>
    <submittedName>
        <fullName evidence="1">Uncharacterized protein</fullName>
    </submittedName>
</protein>
<dbReference type="AlphaFoldDB" id="A0AAD4DQI4"/>
<dbReference type="GeneID" id="64663168"/>
<organism evidence="1 2">
    <name type="scientific">Suillus fuscotomentosus</name>
    <dbReference type="NCBI Taxonomy" id="1912939"/>
    <lineage>
        <taxon>Eukaryota</taxon>
        <taxon>Fungi</taxon>
        <taxon>Dikarya</taxon>
        <taxon>Basidiomycota</taxon>
        <taxon>Agaricomycotina</taxon>
        <taxon>Agaricomycetes</taxon>
        <taxon>Agaricomycetidae</taxon>
        <taxon>Boletales</taxon>
        <taxon>Suillineae</taxon>
        <taxon>Suillaceae</taxon>
        <taxon>Suillus</taxon>
    </lineage>
</organism>
<comment type="caution">
    <text evidence="1">The sequence shown here is derived from an EMBL/GenBank/DDBJ whole genome shotgun (WGS) entry which is preliminary data.</text>
</comment>
<dbReference type="RefSeq" id="XP_041216549.1">
    <property type="nucleotide sequence ID" value="XM_041368870.1"/>
</dbReference>
<sequence>MATAKLLVDAFKEVKDDVCNVDTSSSMKDDTSENQLSGSREDPLKWLKQELSRQVGNLDGKFASFKNFPWIIMPSVLANENLCIKGSLAHKCLLPGEYHNIKSKSKGIRGLTQKEVSILVEALKAGTMFVVKIPKMS</sequence>
<dbReference type="EMBL" id="JABBWK010000280">
    <property type="protein sequence ID" value="KAG1886337.1"/>
    <property type="molecule type" value="Genomic_DNA"/>
</dbReference>
<name>A0AAD4DQI4_9AGAM</name>